<accession>A0A6G0IQ40</accession>
<feature type="chain" id="PRO_5026219565" evidence="7">
    <location>
        <begin position="28"/>
        <end position="353"/>
    </location>
</feature>
<comment type="caution">
    <text evidence="9">The sequence shown here is derived from an EMBL/GenBank/DDBJ whole genome shotgun (WGS) entry which is preliminary data.</text>
</comment>
<dbReference type="Proteomes" id="UP000424527">
    <property type="component" value="Unassembled WGS sequence"/>
</dbReference>
<dbReference type="InterPro" id="IPR036322">
    <property type="entry name" value="WD40_repeat_dom_sf"/>
</dbReference>
<keyword evidence="2 5" id="KW-0853">WD repeat</keyword>
<dbReference type="SMART" id="SM01033">
    <property type="entry name" value="BING4CT"/>
    <property type="match status" value="1"/>
</dbReference>
<keyword evidence="7" id="KW-0732">Signal</keyword>
<sequence>MQFLPYHFLLATVSATGFLQYLDVSVGKEVAAICTKTGRLDVMCQNPHNAIIHLGHHNGTVTLWSPNQKEALVKMLCHQGGVRSVAVDKTGTYMVTSGMDKKLKVYDIRAFKPLKSYFLPSGASCLSLSQRGLLSAATGDIVQVYRDVWSTPVTKPYMAHRVRGAVWGLHFCPFEDVLGVGHGGGFTSMLVPGAGEPNFDGLDANPYRSVKQRQEWEVKALMEKIQPELISLDPTQLGQVDRATFEQRHQDRVQALGFDPLAKGKFIPKHKKKGRSSAGSVEKRKKQVAHEDQRDVIRKTVEDKMTIEKERKERKKTTAALSNQKSALDRFKIENERTLCVAQTPVTFCGRDL</sequence>
<dbReference type="PROSITE" id="PS50082">
    <property type="entry name" value="WD_REPEATS_2"/>
    <property type="match status" value="1"/>
</dbReference>
<dbReference type="AlphaFoldDB" id="A0A6G0IQ40"/>
<dbReference type="GO" id="GO:0030686">
    <property type="term" value="C:90S preribosome"/>
    <property type="evidence" value="ECO:0007669"/>
    <property type="project" value="TreeGrafter"/>
</dbReference>
<dbReference type="Gene3D" id="2.130.10.10">
    <property type="entry name" value="YVTN repeat-like/Quinoprotein amine dehydrogenase"/>
    <property type="match status" value="1"/>
</dbReference>
<keyword evidence="10" id="KW-1185">Reference proteome</keyword>
<reference evidence="9 10" key="1">
    <citation type="submission" date="2019-07" db="EMBL/GenBank/DDBJ databases">
        <title>Chromosome genome assembly for large yellow croaker.</title>
        <authorList>
            <person name="Xiao S."/>
        </authorList>
    </citation>
    <scope>NUCLEOTIDE SEQUENCE [LARGE SCALE GENOMIC DNA]</scope>
    <source>
        <strain evidence="9">JMULYC20181020</strain>
        <tissue evidence="9">Muscle</tissue>
    </source>
</reference>
<dbReference type="Pfam" id="PF08149">
    <property type="entry name" value="BING4CT"/>
    <property type="match status" value="1"/>
</dbReference>
<feature type="domain" description="BING4 C-terminal" evidence="8">
    <location>
        <begin position="156"/>
        <end position="234"/>
    </location>
</feature>
<evidence type="ECO:0000256" key="5">
    <source>
        <dbReference type="PROSITE-ProRule" id="PRU00221"/>
    </source>
</evidence>
<evidence type="ECO:0000256" key="7">
    <source>
        <dbReference type="SAM" id="SignalP"/>
    </source>
</evidence>
<feature type="signal peptide" evidence="7">
    <location>
        <begin position="1"/>
        <end position="27"/>
    </location>
</feature>
<dbReference type="InterPro" id="IPR040315">
    <property type="entry name" value="WDR46/Utp7"/>
</dbReference>
<proteinExistence type="predicted"/>
<dbReference type="GO" id="GO:0032040">
    <property type="term" value="C:small-subunit processome"/>
    <property type="evidence" value="ECO:0007669"/>
    <property type="project" value="TreeGrafter"/>
</dbReference>
<comment type="subcellular location">
    <subcellularLocation>
        <location evidence="1">Nucleus</location>
        <location evidence="1">Nucleolus</location>
    </subcellularLocation>
</comment>
<evidence type="ECO:0000313" key="9">
    <source>
        <dbReference type="EMBL" id="KAE8293629.1"/>
    </source>
</evidence>
<dbReference type="InterPro" id="IPR015943">
    <property type="entry name" value="WD40/YVTN_repeat-like_dom_sf"/>
</dbReference>
<gene>
    <name evidence="9" type="ORF">D5F01_LYC08741</name>
</gene>
<evidence type="ECO:0000256" key="3">
    <source>
        <dbReference type="ARBA" id="ARBA00022737"/>
    </source>
</evidence>
<feature type="region of interest" description="Disordered" evidence="6">
    <location>
        <begin position="269"/>
        <end position="294"/>
    </location>
</feature>
<dbReference type="PANTHER" id="PTHR14085:SF3">
    <property type="entry name" value="WD REPEAT-CONTAINING PROTEIN 46"/>
    <property type="match status" value="1"/>
</dbReference>
<evidence type="ECO:0000256" key="2">
    <source>
        <dbReference type="ARBA" id="ARBA00022574"/>
    </source>
</evidence>
<evidence type="ECO:0000256" key="1">
    <source>
        <dbReference type="ARBA" id="ARBA00004604"/>
    </source>
</evidence>
<evidence type="ECO:0000256" key="4">
    <source>
        <dbReference type="ARBA" id="ARBA00023242"/>
    </source>
</evidence>
<dbReference type="EMBL" id="REGW02000008">
    <property type="protein sequence ID" value="KAE8293629.1"/>
    <property type="molecule type" value="Genomic_DNA"/>
</dbReference>
<evidence type="ECO:0000256" key="6">
    <source>
        <dbReference type="SAM" id="MobiDB-lite"/>
    </source>
</evidence>
<keyword evidence="3" id="KW-0677">Repeat</keyword>
<dbReference type="SMART" id="SM00320">
    <property type="entry name" value="WD40"/>
    <property type="match status" value="1"/>
</dbReference>
<evidence type="ECO:0000259" key="8">
    <source>
        <dbReference type="SMART" id="SM01033"/>
    </source>
</evidence>
<dbReference type="InterPro" id="IPR012952">
    <property type="entry name" value="BING4_C_dom"/>
</dbReference>
<dbReference type="PANTHER" id="PTHR14085">
    <property type="entry name" value="WD-REPEAT PROTEIN BING4"/>
    <property type="match status" value="1"/>
</dbReference>
<evidence type="ECO:0000313" key="10">
    <source>
        <dbReference type="Proteomes" id="UP000424527"/>
    </source>
</evidence>
<protein>
    <submittedName>
        <fullName evidence="9">WD repeat-containing protein 46</fullName>
    </submittedName>
</protein>
<feature type="repeat" description="WD" evidence="5">
    <location>
        <begin position="75"/>
        <end position="116"/>
    </location>
</feature>
<keyword evidence="4" id="KW-0539">Nucleus</keyword>
<organism evidence="9 10">
    <name type="scientific">Larimichthys crocea</name>
    <name type="common">Large yellow croaker</name>
    <name type="synonym">Pseudosciaena crocea</name>
    <dbReference type="NCBI Taxonomy" id="215358"/>
    <lineage>
        <taxon>Eukaryota</taxon>
        <taxon>Metazoa</taxon>
        <taxon>Chordata</taxon>
        <taxon>Craniata</taxon>
        <taxon>Vertebrata</taxon>
        <taxon>Euteleostomi</taxon>
        <taxon>Actinopterygii</taxon>
        <taxon>Neopterygii</taxon>
        <taxon>Teleostei</taxon>
        <taxon>Neoteleostei</taxon>
        <taxon>Acanthomorphata</taxon>
        <taxon>Eupercaria</taxon>
        <taxon>Sciaenidae</taxon>
        <taxon>Larimichthys</taxon>
    </lineage>
</organism>
<name>A0A6G0IQ40_LARCR</name>
<dbReference type="InterPro" id="IPR001680">
    <property type="entry name" value="WD40_rpt"/>
</dbReference>
<dbReference type="Pfam" id="PF00400">
    <property type="entry name" value="WD40"/>
    <property type="match status" value="1"/>
</dbReference>
<dbReference type="SUPFAM" id="SSF50978">
    <property type="entry name" value="WD40 repeat-like"/>
    <property type="match status" value="1"/>
</dbReference>
<dbReference type="GO" id="GO:0000462">
    <property type="term" value="P:maturation of SSU-rRNA from tricistronic rRNA transcript (SSU-rRNA, 5.8S rRNA, LSU-rRNA)"/>
    <property type="evidence" value="ECO:0007669"/>
    <property type="project" value="TreeGrafter"/>
</dbReference>